<dbReference type="CDD" id="cd06225">
    <property type="entry name" value="HAMP"/>
    <property type="match status" value="1"/>
</dbReference>
<keyword evidence="4" id="KW-0597">Phosphoprotein</keyword>
<evidence type="ECO:0000256" key="1">
    <source>
        <dbReference type="ARBA" id="ARBA00000085"/>
    </source>
</evidence>
<dbReference type="PANTHER" id="PTHR45436:SF5">
    <property type="entry name" value="SENSOR HISTIDINE KINASE TRCS"/>
    <property type="match status" value="1"/>
</dbReference>
<dbReference type="SMART" id="SM00387">
    <property type="entry name" value="HATPase_c"/>
    <property type="match status" value="1"/>
</dbReference>
<dbReference type="CDD" id="cd00082">
    <property type="entry name" value="HisKA"/>
    <property type="match status" value="1"/>
</dbReference>
<protein>
    <recommendedName>
        <fullName evidence="3">histidine kinase</fullName>
        <ecNumber evidence="3">2.7.13.3</ecNumber>
    </recommendedName>
</protein>
<keyword evidence="6 10" id="KW-0812">Transmembrane</keyword>
<dbReference type="Pfam" id="PF02518">
    <property type="entry name" value="HATPase_c"/>
    <property type="match status" value="1"/>
</dbReference>
<dbReference type="Gene3D" id="3.30.565.10">
    <property type="entry name" value="Histidine kinase-like ATPase, C-terminal domain"/>
    <property type="match status" value="1"/>
</dbReference>
<dbReference type="EMBL" id="JAAKZV010000310">
    <property type="protein sequence ID" value="NGN69559.1"/>
    <property type="molecule type" value="Genomic_DNA"/>
</dbReference>
<evidence type="ECO:0000256" key="8">
    <source>
        <dbReference type="ARBA" id="ARBA00022989"/>
    </source>
</evidence>
<comment type="caution">
    <text evidence="13">The sequence shown here is derived from an EMBL/GenBank/DDBJ whole genome shotgun (WGS) entry which is preliminary data.</text>
</comment>
<evidence type="ECO:0000259" key="11">
    <source>
        <dbReference type="PROSITE" id="PS50109"/>
    </source>
</evidence>
<evidence type="ECO:0000313" key="14">
    <source>
        <dbReference type="Proteomes" id="UP000481583"/>
    </source>
</evidence>
<evidence type="ECO:0000259" key="12">
    <source>
        <dbReference type="PROSITE" id="PS50885"/>
    </source>
</evidence>
<organism evidence="13 14">
    <name type="scientific">Streptomyces coryli</name>
    <dbReference type="NCBI Taxonomy" id="1128680"/>
    <lineage>
        <taxon>Bacteria</taxon>
        <taxon>Bacillati</taxon>
        <taxon>Actinomycetota</taxon>
        <taxon>Actinomycetes</taxon>
        <taxon>Kitasatosporales</taxon>
        <taxon>Streptomycetaceae</taxon>
        <taxon>Streptomyces</taxon>
    </lineage>
</organism>
<keyword evidence="7 13" id="KW-0418">Kinase</keyword>
<dbReference type="EC" id="2.7.13.3" evidence="3"/>
<dbReference type="SMART" id="SM00304">
    <property type="entry name" value="HAMP"/>
    <property type="match status" value="1"/>
</dbReference>
<dbReference type="PROSITE" id="PS50885">
    <property type="entry name" value="HAMP"/>
    <property type="match status" value="1"/>
</dbReference>
<dbReference type="Proteomes" id="UP000481583">
    <property type="component" value="Unassembled WGS sequence"/>
</dbReference>
<evidence type="ECO:0000256" key="4">
    <source>
        <dbReference type="ARBA" id="ARBA00022553"/>
    </source>
</evidence>
<dbReference type="SUPFAM" id="SSF55874">
    <property type="entry name" value="ATPase domain of HSP90 chaperone/DNA topoisomerase II/histidine kinase"/>
    <property type="match status" value="1"/>
</dbReference>
<dbReference type="InterPro" id="IPR050428">
    <property type="entry name" value="TCS_sensor_his_kinase"/>
</dbReference>
<keyword evidence="9" id="KW-0902">Two-component regulatory system</keyword>
<dbReference type="Gene3D" id="1.10.287.130">
    <property type="match status" value="1"/>
</dbReference>
<keyword evidence="8 10" id="KW-1133">Transmembrane helix</keyword>
<dbReference type="InterPro" id="IPR036890">
    <property type="entry name" value="HATPase_C_sf"/>
</dbReference>
<dbReference type="PANTHER" id="PTHR45436">
    <property type="entry name" value="SENSOR HISTIDINE KINASE YKOH"/>
    <property type="match status" value="1"/>
</dbReference>
<proteinExistence type="predicted"/>
<evidence type="ECO:0000256" key="6">
    <source>
        <dbReference type="ARBA" id="ARBA00022692"/>
    </source>
</evidence>
<dbReference type="GO" id="GO:0000155">
    <property type="term" value="F:phosphorelay sensor kinase activity"/>
    <property type="evidence" value="ECO:0007669"/>
    <property type="project" value="InterPro"/>
</dbReference>
<dbReference type="InterPro" id="IPR003660">
    <property type="entry name" value="HAMP_dom"/>
</dbReference>
<evidence type="ECO:0000256" key="3">
    <source>
        <dbReference type="ARBA" id="ARBA00012438"/>
    </source>
</evidence>
<comment type="catalytic activity">
    <reaction evidence="1">
        <text>ATP + protein L-histidine = ADP + protein N-phospho-L-histidine.</text>
        <dbReference type="EC" id="2.7.13.3"/>
    </reaction>
</comment>
<gene>
    <name evidence="13" type="ORF">G5C51_37445</name>
</gene>
<comment type="subcellular location">
    <subcellularLocation>
        <location evidence="2">Cell membrane</location>
    </subcellularLocation>
</comment>
<evidence type="ECO:0000256" key="2">
    <source>
        <dbReference type="ARBA" id="ARBA00004236"/>
    </source>
</evidence>
<evidence type="ECO:0000313" key="13">
    <source>
        <dbReference type="EMBL" id="NGN69559.1"/>
    </source>
</evidence>
<dbReference type="GO" id="GO:0005886">
    <property type="term" value="C:plasma membrane"/>
    <property type="evidence" value="ECO:0007669"/>
    <property type="project" value="UniProtKB-SubCell"/>
</dbReference>
<accession>A0A6G4UBG0</accession>
<dbReference type="InterPro" id="IPR003594">
    <property type="entry name" value="HATPase_dom"/>
</dbReference>
<name>A0A6G4UBG0_9ACTN</name>
<dbReference type="PROSITE" id="PS50109">
    <property type="entry name" value="HIS_KIN"/>
    <property type="match status" value="1"/>
</dbReference>
<keyword evidence="10" id="KW-0472">Membrane</keyword>
<dbReference type="InterPro" id="IPR036097">
    <property type="entry name" value="HisK_dim/P_sf"/>
</dbReference>
<dbReference type="InterPro" id="IPR003661">
    <property type="entry name" value="HisK_dim/P_dom"/>
</dbReference>
<reference evidence="13 14" key="1">
    <citation type="submission" date="2020-02" db="EMBL/GenBank/DDBJ databases">
        <title>Whole-genome analyses of novel actinobacteria.</title>
        <authorList>
            <person name="Sahin N."/>
        </authorList>
    </citation>
    <scope>NUCLEOTIDE SEQUENCE [LARGE SCALE GENOMIC DNA]</scope>
    <source>
        <strain evidence="13 14">A7024</strain>
    </source>
</reference>
<sequence length="429" mass="43328">MRRQLLLLTAATTALVLVALLVPLGLLARSQAANRATADAAQRAQSIAAVTGQALARGGGGVRTVEPVLAGANGAGLPRTSVFLPDGDVLGAAAPVTRAVKLARTGKAFTYEPDGGGRMVLVPVQGVERTAVVQVAVSEGQLYDGTLASWLGLAGLGAGLMLVGLLVADRLAARLVGATRRLAGVADRLAGGDLSARAEPAGPPELRLVAGELNNLAGRIDGFLTVERENAADLAHRLRTPLAALRLDAEGLRDAREAERIAAGVAGLERGVDDVIRAARRPLREGEARSDLAAVARERVAFWAPLAEDQGRAVVVAVPEAAVPVPVEEGELGAVLDALIGNVLDHTAAGVGLRVAVTAGGELVVADGGEGFAEATAGERGVSGDGSTGLGLDIARRTAEESGGEVTLGRAAEGGALVTIRFGDGIASQ</sequence>
<evidence type="ECO:0000256" key="5">
    <source>
        <dbReference type="ARBA" id="ARBA00022679"/>
    </source>
</evidence>
<feature type="domain" description="Histidine kinase" evidence="11">
    <location>
        <begin position="233"/>
        <end position="426"/>
    </location>
</feature>
<keyword evidence="14" id="KW-1185">Reference proteome</keyword>
<dbReference type="Pfam" id="PF00672">
    <property type="entry name" value="HAMP"/>
    <property type="match status" value="1"/>
</dbReference>
<dbReference type="SUPFAM" id="SSF47384">
    <property type="entry name" value="Homodimeric domain of signal transducing histidine kinase"/>
    <property type="match status" value="1"/>
</dbReference>
<feature type="transmembrane region" description="Helical" evidence="10">
    <location>
        <begin position="147"/>
        <end position="168"/>
    </location>
</feature>
<dbReference type="InterPro" id="IPR005467">
    <property type="entry name" value="His_kinase_dom"/>
</dbReference>
<evidence type="ECO:0000256" key="7">
    <source>
        <dbReference type="ARBA" id="ARBA00022777"/>
    </source>
</evidence>
<feature type="domain" description="HAMP" evidence="12">
    <location>
        <begin position="173"/>
        <end position="225"/>
    </location>
</feature>
<evidence type="ECO:0000256" key="10">
    <source>
        <dbReference type="SAM" id="Phobius"/>
    </source>
</evidence>
<dbReference type="SMART" id="SM00388">
    <property type="entry name" value="HisKA"/>
    <property type="match status" value="1"/>
</dbReference>
<dbReference type="AlphaFoldDB" id="A0A6G4UBG0"/>
<evidence type="ECO:0000256" key="9">
    <source>
        <dbReference type="ARBA" id="ARBA00023012"/>
    </source>
</evidence>
<dbReference type="RefSeq" id="WP_165244606.1">
    <property type="nucleotide sequence ID" value="NZ_JAAKZV010000310.1"/>
</dbReference>
<keyword evidence="5" id="KW-0808">Transferase</keyword>